<keyword evidence="6 8" id="KW-1133">Transmembrane helix</keyword>
<feature type="transmembrane region" description="Helical" evidence="8">
    <location>
        <begin position="270"/>
        <end position="288"/>
    </location>
</feature>
<name>A0AA38H3U8_9TREE</name>
<dbReference type="PANTHER" id="PTHR12982:SF0">
    <property type="entry name" value="PHOSPHATIDYLINOSITOL N-ACETYLGLUCOSAMINYLTRANSFERASE SUBUNIT C"/>
    <property type="match status" value="1"/>
</dbReference>
<comment type="subcellular location">
    <subcellularLocation>
        <location evidence="1">Membrane</location>
        <topology evidence="1">Multi-pass membrane protein</topology>
    </subcellularLocation>
</comment>
<gene>
    <name evidence="9" type="ORF">MKK02DRAFT_30150</name>
</gene>
<evidence type="ECO:0000256" key="6">
    <source>
        <dbReference type="ARBA" id="ARBA00022989"/>
    </source>
</evidence>
<keyword evidence="5 8" id="KW-0812">Transmembrane</keyword>
<evidence type="ECO:0000256" key="1">
    <source>
        <dbReference type="ARBA" id="ARBA00004141"/>
    </source>
</evidence>
<comment type="pathway">
    <text evidence="2">Glycolipid biosynthesis; glycosylphosphatidylinositol-anchor biosynthesis.</text>
</comment>
<evidence type="ECO:0000313" key="9">
    <source>
        <dbReference type="EMBL" id="KAI9632299.1"/>
    </source>
</evidence>
<feature type="transmembrane region" description="Helical" evidence="8">
    <location>
        <begin position="51"/>
        <end position="77"/>
    </location>
</feature>
<evidence type="ECO:0000256" key="7">
    <source>
        <dbReference type="ARBA" id="ARBA00023136"/>
    </source>
</evidence>
<feature type="transmembrane region" description="Helical" evidence="8">
    <location>
        <begin position="83"/>
        <end position="102"/>
    </location>
</feature>
<evidence type="ECO:0000313" key="10">
    <source>
        <dbReference type="Proteomes" id="UP001164286"/>
    </source>
</evidence>
<sequence length="431" mass="46186">MELCDASHTSGASKTTWEKVLWRRQPFPDNYVPPSFLAELKDLPVRARPSFTALVITALPISQHLGVTALFLAVFYGLMVGELGAGEIGWTCVLGGLGAYMIRHVGWGTARKASSTADRVASLLPPSTPLRPLMLPPLLLSLLSPVLGTLTSATTSDSIWPLAGGLFFVHLLLADFSTGTDARIRRLVLQRREAKRRGSISAATQLEEVQEKSLTSSLSLTSALSASIVLASRLSSTAEVFSLVLLAVALFAGWPNIAKGIREAGKAYSLVLTLSTILAAVSLFPSTLLAPATLIFAAALFLVNIAGPGMLWYGWRWKTRRGGGWDVAVVRDGDRNSSVDNIWTATDLAEAKLEGSDTSIGYATNIRNETCDWLEDPVRRGSLTTASCIDDALSIPCVSYIDSAVTTRTQRTVSTSACGGPLRVSYCRNAR</sequence>
<dbReference type="GeneID" id="77727188"/>
<keyword evidence="9" id="KW-0808">Transferase</keyword>
<dbReference type="Pfam" id="PF06432">
    <property type="entry name" value="GPI2"/>
    <property type="match status" value="1"/>
</dbReference>
<dbReference type="RefSeq" id="XP_052942076.1">
    <property type="nucleotide sequence ID" value="XM_053087983.1"/>
</dbReference>
<accession>A0AA38H3U8</accession>
<evidence type="ECO:0000256" key="3">
    <source>
        <dbReference type="ARBA" id="ARBA00008321"/>
    </source>
</evidence>
<keyword evidence="9" id="KW-0328">Glycosyltransferase</keyword>
<dbReference type="PANTHER" id="PTHR12982">
    <property type="entry name" value="PHOSPHATIDYLINOSITOL GLYCAN, CLASS C"/>
    <property type="match status" value="1"/>
</dbReference>
<dbReference type="Proteomes" id="UP001164286">
    <property type="component" value="Unassembled WGS sequence"/>
</dbReference>
<evidence type="ECO:0000256" key="4">
    <source>
        <dbReference type="ARBA" id="ARBA00022502"/>
    </source>
</evidence>
<protein>
    <submittedName>
        <fullName evidence="9">Phosphatidylinositol N-acetylglucosaminyltransferase-domain-containing protein</fullName>
    </submittedName>
</protein>
<comment type="similarity">
    <text evidence="3">Belongs to the PIGC family.</text>
</comment>
<evidence type="ECO:0000256" key="2">
    <source>
        <dbReference type="ARBA" id="ARBA00004687"/>
    </source>
</evidence>
<keyword evidence="7 8" id="KW-0472">Membrane</keyword>
<evidence type="ECO:0000256" key="5">
    <source>
        <dbReference type="ARBA" id="ARBA00022692"/>
    </source>
</evidence>
<dbReference type="InterPro" id="IPR009450">
    <property type="entry name" value="Plno_GlcNAc_GPI2"/>
</dbReference>
<reference evidence="9" key="1">
    <citation type="journal article" date="2022" name="G3 (Bethesda)">
        <title>High quality genome of the basidiomycete yeast Dioszegia hungarica PDD-24b-2 isolated from cloud water.</title>
        <authorList>
            <person name="Jarrige D."/>
            <person name="Haridas S."/>
            <person name="Bleykasten-Grosshans C."/>
            <person name="Joly M."/>
            <person name="Nadalig T."/>
            <person name="Sancelme M."/>
            <person name="Vuilleumier S."/>
            <person name="Grigoriev I.V."/>
            <person name="Amato P."/>
            <person name="Bringel F."/>
        </authorList>
    </citation>
    <scope>NUCLEOTIDE SEQUENCE</scope>
    <source>
        <strain evidence="9">PDD-24b-2</strain>
    </source>
</reference>
<dbReference type="GO" id="GO:0006506">
    <property type="term" value="P:GPI anchor biosynthetic process"/>
    <property type="evidence" value="ECO:0007669"/>
    <property type="project" value="UniProtKB-KW"/>
</dbReference>
<dbReference type="GO" id="GO:0000506">
    <property type="term" value="C:glycosylphosphatidylinositol-N-acetylglucosaminyltransferase (GPI-GnT) complex"/>
    <property type="evidence" value="ECO:0007669"/>
    <property type="project" value="TreeGrafter"/>
</dbReference>
<keyword evidence="10" id="KW-1185">Reference proteome</keyword>
<keyword evidence="4" id="KW-0337">GPI-anchor biosynthesis</keyword>
<comment type="caution">
    <text evidence="9">The sequence shown here is derived from an EMBL/GenBank/DDBJ whole genome shotgun (WGS) entry which is preliminary data.</text>
</comment>
<dbReference type="EMBL" id="JAKWFO010000014">
    <property type="protein sequence ID" value="KAI9632299.1"/>
    <property type="molecule type" value="Genomic_DNA"/>
</dbReference>
<proteinExistence type="inferred from homology"/>
<dbReference type="GO" id="GO:0016757">
    <property type="term" value="F:glycosyltransferase activity"/>
    <property type="evidence" value="ECO:0007669"/>
    <property type="project" value="UniProtKB-KW"/>
</dbReference>
<feature type="transmembrane region" description="Helical" evidence="8">
    <location>
        <begin position="294"/>
        <end position="315"/>
    </location>
</feature>
<evidence type="ECO:0000256" key="8">
    <source>
        <dbReference type="SAM" id="Phobius"/>
    </source>
</evidence>
<organism evidence="9 10">
    <name type="scientific">Dioszegia hungarica</name>
    <dbReference type="NCBI Taxonomy" id="4972"/>
    <lineage>
        <taxon>Eukaryota</taxon>
        <taxon>Fungi</taxon>
        <taxon>Dikarya</taxon>
        <taxon>Basidiomycota</taxon>
        <taxon>Agaricomycotina</taxon>
        <taxon>Tremellomycetes</taxon>
        <taxon>Tremellales</taxon>
        <taxon>Bulleribasidiaceae</taxon>
        <taxon>Dioszegia</taxon>
    </lineage>
</organism>
<dbReference type="AlphaFoldDB" id="A0AA38H3U8"/>